<reference evidence="14 15" key="1">
    <citation type="submission" date="2017-02" db="EMBL/GenBank/DDBJ databases">
        <authorList>
            <person name="Peterson S.W."/>
        </authorList>
    </citation>
    <scope>NUCLEOTIDE SEQUENCE [LARGE SCALE GENOMIC DNA]</scope>
    <source>
        <strain evidence="14 15">LMG 22410</strain>
    </source>
</reference>
<comment type="catalytic activity">
    <reaction evidence="8 11">
        <text>2 H2O2 = O2 + 2 H2O</text>
        <dbReference type="Rhea" id="RHEA:20309"/>
        <dbReference type="ChEBI" id="CHEBI:15377"/>
        <dbReference type="ChEBI" id="CHEBI:15379"/>
        <dbReference type="ChEBI" id="CHEBI:16240"/>
        <dbReference type="EC" id="1.11.1.6"/>
    </reaction>
</comment>
<feature type="active site" evidence="9">
    <location>
        <position position="64"/>
    </location>
</feature>
<comment type="cofactor">
    <cofactor evidence="10">
        <name>heme</name>
        <dbReference type="ChEBI" id="CHEBI:30413"/>
    </cofactor>
</comment>
<dbReference type="SUPFAM" id="SSF56634">
    <property type="entry name" value="Heme-dependent catalase-like"/>
    <property type="match status" value="1"/>
</dbReference>
<accession>A0A1R4EQ78</accession>
<dbReference type="PROSITE" id="PS00438">
    <property type="entry name" value="CATALASE_2"/>
    <property type="match status" value="1"/>
</dbReference>
<feature type="binding site" description="axial binding residue" evidence="10">
    <location>
        <position position="346"/>
    </location>
    <ligand>
        <name>heme</name>
        <dbReference type="ChEBI" id="CHEBI:30413"/>
    </ligand>
    <ligandPart>
        <name>Fe</name>
        <dbReference type="ChEBI" id="CHEBI:18248"/>
    </ligandPart>
</feature>
<evidence type="ECO:0000256" key="12">
    <source>
        <dbReference type="SAM" id="MobiDB-lite"/>
    </source>
</evidence>
<evidence type="ECO:0000256" key="8">
    <source>
        <dbReference type="ARBA" id="ARBA00049254"/>
    </source>
</evidence>
<evidence type="ECO:0000256" key="6">
    <source>
        <dbReference type="ARBA" id="ARBA00023004"/>
    </source>
</evidence>
<sequence length="504" mass="56838">MTSFDPTKDHSSEIPSTTEAGAPRESDAHSLSVGSNGPLMLHDVALVEKLARFDRERVPERSPHAKGSGAFGSFEVTEDVSKYTKAKFLQPGAKTDMLARFSTVAGELGSPDTWRDVRGFALKFYTEDGNFDMVGNNTPVFFVRDPMKFPDFIHSQKREPATGLRSNNMQWDFWSLSPETAHQVTYLMGDRGLPRTWRHMNGYSSHTYMWVNEAGEKFWVKYHFMTEQGLEFLSNEEAGKLAGDDADFHRRDLFESIENGDFPSWTFEVQIMPYEDAKKYRFNPFDLTKTWSKKDYPRIPVGRFTLNQNPVNHYAQIEQAAFSPANTVPGTGVSPDKMLLGRVFSYPDAQRHRIGTNYNQLPVNRPIGETNSYDKEGHMQFSHSGNAPVYAPNSYGRSYQDEQGPVDNGWESDGSLVRSAYELHAEDDDFGQAHTLIREVMDEAARGRLVETVTGALLGGVEEPVLSNVFQYWKNIDQEVGENIEKAYRAAIGDQEPGGTPTDK</sequence>
<evidence type="ECO:0000256" key="7">
    <source>
        <dbReference type="ARBA" id="ARBA00023324"/>
    </source>
</evidence>
<dbReference type="InterPro" id="IPR024711">
    <property type="entry name" value="Catalase_clade1/3"/>
</dbReference>
<dbReference type="GO" id="GO:0020037">
    <property type="term" value="F:heme binding"/>
    <property type="evidence" value="ECO:0007669"/>
    <property type="project" value="InterPro"/>
</dbReference>
<dbReference type="GO" id="GO:0042542">
    <property type="term" value="P:response to hydrogen peroxide"/>
    <property type="evidence" value="ECO:0007669"/>
    <property type="project" value="TreeGrafter"/>
</dbReference>
<evidence type="ECO:0000256" key="5">
    <source>
        <dbReference type="ARBA" id="ARBA00023002"/>
    </source>
</evidence>
<evidence type="ECO:0000313" key="14">
    <source>
        <dbReference type="EMBL" id="SJM45808.1"/>
    </source>
</evidence>
<dbReference type="OrthoDB" id="3169619at2"/>
<dbReference type="PANTHER" id="PTHR11465">
    <property type="entry name" value="CATALASE"/>
    <property type="match status" value="1"/>
</dbReference>
<dbReference type="Pfam" id="PF00199">
    <property type="entry name" value="Catalase"/>
    <property type="match status" value="1"/>
</dbReference>
<evidence type="ECO:0000256" key="10">
    <source>
        <dbReference type="PIRSR" id="PIRSR038928-2"/>
    </source>
</evidence>
<feature type="compositionally biased region" description="Basic and acidic residues" evidence="12">
    <location>
        <begin position="1"/>
        <end position="12"/>
    </location>
</feature>
<dbReference type="GeneID" id="303171619"/>
<keyword evidence="6 10" id="KW-0408">Iron</keyword>
<evidence type="ECO:0000256" key="9">
    <source>
        <dbReference type="PIRSR" id="PIRSR038928-1"/>
    </source>
</evidence>
<dbReference type="PANTHER" id="PTHR11465:SF9">
    <property type="entry name" value="CATALASE"/>
    <property type="match status" value="1"/>
</dbReference>
<dbReference type="InterPro" id="IPR018028">
    <property type="entry name" value="Catalase"/>
</dbReference>
<dbReference type="SMART" id="SM01060">
    <property type="entry name" value="Catalase"/>
    <property type="match status" value="1"/>
</dbReference>
<keyword evidence="7 11" id="KW-0376">Hydrogen peroxide</keyword>
<gene>
    <name evidence="14" type="ORF">CZ674_00150</name>
</gene>
<dbReference type="GO" id="GO:0046872">
    <property type="term" value="F:metal ion binding"/>
    <property type="evidence" value="ECO:0007669"/>
    <property type="project" value="UniProtKB-KW"/>
</dbReference>
<evidence type="ECO:0000256" key="4">
    <source>
        <dbReference type="ARBA" id="ARBA00022723"/>
    </source>
</evidence>
<dbReference type="PIRSF" id="PIRSF038928">
    <property type="entry name" value="Catalase_clade1-3"/>
    <property type="match status" value="1"/>
</dbReference>
<dbReference type="AlphaFoldDB" id="A0A1R4EQ78"/>
<protein>
    <recommendedName>
        <fullName evidence="11">Catalase</fullName>
        <ecNumber evidence="11">1.11.1.6</ecNumber>
    </recommendedName>
</protein>
<dbReference type="PROSITE" id="PS00437">
    <property type="entry name" value="CATALASE_1"/>
    <property type="match status" value="1"/>
</dbReference>
<evidence type="ECO:0000256" key="11">
    <source>
        <dbReference type="RuleBase" id="RU000498"/>
    </source>
</evidence>
<dbReference type="GO" id="GO:0042744">
    <property type="term" value="P:hydrogen peroxide catabolic process"/>
    <property type="evidence" value="ECO:0007669"/>
    <property type="project" value="UniProtKB-KW"/>
</dbReference>
<dbReference type="GO" id="GO:0005737">
    <property type="term" value="C:cytoplasm"/>
    <property type="evidence" value="ECO:0007669"/>
    <property type="project" value="TreeGrafter"/>
</dbReference>
<organism evidence="14 15">
    <name type="scientific">Agrococcus casei LMG 22410</name>
    <dbReference type="NCBI Taxonomy" id="1255656"/>
    <lineage>
        <taxon>Bacteria</taxon>
        <taxon>Bacillati</taxon>
        <taxon>Actinomycetota</taxon>
        <taxon>Actinomycetes</taxon>
        <taxon>Micrococcales</taxon>
        <taxon>Microbacteriaceae</taxon>
        <taxon>Agrococcus</taxon>
    </lineage>
</organism>
<dbReference type="CDD" id="cd08156">
    <property type="entry name" value="catalase_clade_3"/>
    <property type="match status" value="1"/>
</dbReference>
<dbReference type="InterPro" id="IPR010582">
    <property type="entry name" value="Catalase_immune_responsive"/>
</dbReference>
<dbReference type="FunFam" id="2.40.180.10:FF:000001">
    <property type="entry name" value="Catalase"/>
    <property type="match status" value="1"/>
</dbReference>
<dbReference type="Pfam" id="PF06628">
    <property type="entry name" value="Catalase-rel"/>
    <property type="match status" value="1"/>
</dbReference>
<evidence type="ECO:0000256" key="3">
    <source>
        <dbReference type="ARBA" id="ARBA00022617"/>
    </source>
</evidence>
<keyword evidence="4 10" id="KW-0479">Metal-binding</keyword>
<evidence type="ECO:0000313" key="15">
    <source>
        <dbReference type="Proteomes" id="UP000195787"/>
    </source>
</evidence>
<dbReference type="InterPro" id="IPR020835">
    <property type="entry name" value="Catalase_sf"/>
</dbReference>
<feature type="active site" evidence="9">
    <location>
        <position position="136"/>
    </location>
</feature>
<comment type="similarity">
    <text evidence="1 11">Belongs to the catalase family.</text>
</comment>
<dbReference type="GO" id="GO:0004096">
    <property type="term" value="F:catalase activity"/>
    <property type="evidence" value="ECO:0007669"/>
    <property type="project" value="UniProtKB-EC"/>
</dbReference>
<dbReference type="PROSITE" id="PS51402">
    <property type="entry name" value="CATALASE_3"/>
    <property type="match status" value="1"/>
</dbReference>
<dbReference type="EMBL" id="FUHU01000003">
    <property type="protein sequence ID" value="SJM45808.1"/>
    <property type="molecule type" value="Genomic_DNA"/>
</dbReference>
<dbReference type="RefSeq" id="WP_086989859.1">
    <property type="nucleotide sequence ID" value="NZ_FUHU01000003.1"/>
</dbReference>
<dbReference type="InterPro" id="IPR024708">
    <property type="entry name" value="Catalase_AS"/>
</dbReference>
<name>A0A1R4EQ78_9MICO</name>
<keyword evidence="3 10" id="KW-0349">Heme</keyword>
<dbReference type="InterPro" id="IPR002226">
    <property type="entry name" value="Catalase_haem_BS"/>
</dbReference>
<proteinExistence type="inferred from homology"/>
<evidence type="ECO:0000256" key="2">
    <source>
        <dbReference type="ARBA" id="ARBA00022559"/>
    </source>
</evidence>
<dbReference type="Gene3D" id="2.40.180.10">
    <property type="entry name" value="Catalase core domain"/>
    <property type="match status" value="1"/>
</dbReference>
<dbReference type="Proteomes" id="UP000195787">
    <property type="component" value="Unassembled WGS sequence"/>
</dbReference>
<dbReference type="EC" id="1.11.1.6" evidence="11"/>
<evidence type="ECO:0000259" key="13">
    <source>
        <dbReference type="SMART" id="SM01060"/>
    </source>
</evidence>
<keyword evidence="2 11" id="KW-0575">Peroxidase</keyword>
<dbReference type="InterPro" id="IPR040333">
    <property type="entry name" value="Catalase_3"/>
</dbReference>
<dbReference type="PRINTS" id="PR00067">
    <property type="entry name" value="CATALASE"/>
</dbReference>
<feature type="domain" description="Catalase core" evidence="13">
    <location>
        <begin position="17"/>
        <end position="399"/>
    </location>
</feature>
<evidence type="ECO:0000256" key="1">
    <source>
        <dbReference type="ARBA" id="ARBA00005329"/>
    </source>
</evidence>
<dbReference type="InterPro" id="IPR011614">
    <property type="entry name" value="Catalase_core"/>
</dbReference>
<keyword evidence="5 11" id="KW-0560">Oxidoreductase</keyword>
<keyword evidence="15" id="KW-1185">Reference proteome</keyword>
<feature type="region of interest" description="Disordered" evidence="12">
    <location>
        <begin position="1"/>
        <end position="35"/>
    </location>
</feature>